<proteinExistence type="predicted"/>
<feature type="compositionally biased region" description="Polar residues" evidence="1">
    <location>
        <begin position="208"/>
        <end position="223"/>
    </location>
</feature>
<reference evidence="2" key="1">
    <citation type="submission" date="2020-06" db="EMBL/GenBank/DDBJ databases">
        <authorList>
            <consortium name="Plant Systems Biology data submission"/>
        </authorList>
    </citation>
    <scope>NUCLEOTIDE SEQUENCE</scope>
    <source>
        <strain evidence="2">D6</strain>
    </source>
</reference>
<organism evidence="2 3">
    <name type="scientific">Seminavis robusta</name>
    <dbReference type="NCBI Taxonomy" id="568900"/>
    <lineage>
        <taxon>Eukaryota</taxon>
        <taxon>Sar</taxon>
        <taxon>Stramenopiles</taxon>
        <taxon>Ochrophyta</taxon>
        <taxon>Bacillariophyta</taxon>
        <taxon>Bacillariophyceae</taxon>
        <taxon>Bacillariophycidae</taxon>
        <taxon>Naviculales</taxon>
        <taxon>Naviculaceae</taxon>
        <taxon>Seminavis</taxon>
    </lineage>
</organism>
<feature type="region of interest" description="Disordered" evidence="1">
    <location>
        <begin position="303"/>
        <end position="378"/>
    </location>
</feature>
<evidence type="ECO:0000256" key="1">
    <source>
        <dbReference type="SAM" id="MobiDB-lite"/>
    </source>
</evidence>
<keyword evidence="3" id="KW-1185">Reference proteome</keyword>
<dbReference type="AlphaFoldDB" id="A0A9N8E5E8"/>
<feature type="compositionally biased region" description="Low complexity" evidence="1">
    <location>
        <begin position="74"/>
        <end position="85"/>
    </location>
</feature>
<evidence type="ECO:0000313" key="2">
    <source>
        <dbReference type="EMBL" id="CAB9515046.1"/>
    </source>
</evidence>
<accession>A0A9N8E5E8</accession>
<dbReference type="OrthoDB" id="48876at2759"/>
<sequence length="541" mass="60105">MTTGHIRPKVRKAAKARTDAAAAPGPPPIQDDQAVENVRVKMERWVGVGDNGNSSKQEGGPPMKEIVVSTEGSVAPPVTPKATTTLEIATPIANDTAGGISEDAPMRDAQNETKSTLAAKPKNLKSILKTPKYSNNPQPVVKEPKILYSDREEVIIPEPKKKASVFKQGRITERDPTVVPSHPQFNPPDKSSAMAVEGYEPVMDYNKRISTQKPNTKPTISNKPSDDNNIDEGNTTSSKEEKQQEEEKEEPLVFNSIADMMEAAGTLPSQNLQSAQVVEADLAFSCMTQEDFQKGLILQGMEQQEMEQEKQQQSNPKKVEWDTPHSLDQVGYTGTDPVNDGNEDDTTMDGYDSEDDGEGLFDLLGLGDDESEEEQPPAKPRAFRILWDCLAPLVTHQSIIYMKRIQRIHESGSGDNLISATPMYDIEASRSSGFMAMVRMYMSRCLAELGQRTEMKRMAEQRLQGLVYTFNFSRPAAKLDTKHWKALTCILIEILLFLDHADNPARPQLPRSAEAVQMTLEEYQYLVKNTIKLFDIPDPVI</sequence>
<feature type="region of interest" description="Disordered" evidence="1">
    <location>
        <begin position="165"/>
        <end position="259"/>
    </location>
</feature>
<feature type="compositionally biased region" description="Basic residues" evidence="1">
    <location>
        <begin position="1"/>
        <end position="15"/>
    </location>
</feature>
<feature type="region of interest" description="Disordered" evidence="1">
    <location>
        <begin position="1"/>
        <end position="33"/>
    </location>
</feature>
<evidence type="ECO:0000313" key="3">
    <source>
        <dbReference type="Proteomes" id="UP001153069"/>
    </source>
</evidence>
<protein>
    <submittedName>
        <fullName evidence="2">Uncharacterized protein</fullName>
    </submittedName>
</protein>
<dbReference type="EMBL" id="CAICTM010000690">
    <property type="protein sequence ID" value="CAB9515046.1"/>
    <property type="molecule type" value="Genomic_DNA"/>
</dbReference>
<feature type="region of interest" description="Disordered" evidence="1">
    <location>
        <begin position="46"/>
        <end position="123"/>
    </location>
</feature>
<comment type="caution">
    <text evidence="2">The sequence shown here is derived from an EMBL/GenBank/DDBJ whole genome shotgun (WGS) entry which is preliminary data.</text>
</comment>
<feature type="compositionally biased region" description="Acidic residues" evidence="1">
    <location>
        <begin position="341"/>
        <end position="359"/>
    </location>
</feature>
<gene>
    <name evidence="2" type="ORF">SEMRO_691_G187900.1</name>
</gene>
<dbReference type="Proteomes" id="UP001153069">
    <property type="component" value="Unassembled WGS sequence"/>
</dbReference>
<name>A0A9N8E5E8_9STRA</name>